<comment type="caution">
    <text evidence="3">The sequence shown here is derived from an EMBL/GenBank/DDBJ whole genome shotgun (WGS) entry which is preliminary data.</text>
</comment>
<feature type="transmembrane region" description="Helical" evidence="2">
    <location>
        <begin position="160"/>
        <end position="178"/>
    </location>
</feature>
<name>I7LBR3_9CORY</name>
<evidence type="ECO:0000313" key="6">
    <source>
        <dbReference type="Proteomes" id="UP000011016"/>
    </source>
</evidence>
<evidence type="ECO:0000256" key="2">
    <source>
        <dbReference type="SAM" id="Phobius"/>
    </source>
</evidence>
<dbReference type="RefSeq" id="WP_004600858.1">
    <property type="nucleotide sequence ID" value="NZ_HF541866.1"/>
</dbReference>
<dbReference type="EMBL" id="AHAE01000042">
    <property type="protein sequence ID" value="EJZ82086.1"/>
    <property type="molecule type" value="Genomic_DNA"/>
</dbReference>
<keyword evidence="2" id="KW-0812">Transmembrane</keyword>
<evidence type="ECO:0000313" key="3">
    <source>
        <dbReference type="EMBL" id="CCI83309.1"/>
    </source>
</evidence>
<feature type="region of interest" description="Disordered" evidence="1">
    <location>
        <begin position="1"/>
        <end position="111"/>
    </location>
</feature>
<protein>
    <submittedName>
        <fullName evidence="3">Putative membrane protein</fullName>
    </submittedName>
</protein>
<evidence type="ECO:0000313" key="4">
    <source>
        <dbReference type="EMBL" id="EJZ82086.1"/>
    </source>
</evidence>
<dbReference type="EMBL" id="CAJZ01000087">
    <property type="protein sequence ID" value="CCI83309.1"/>
    <property type="molecule type" value="Genomic_DNA"/>
</dbReference>
<evidence type="ECO:0000256" key="1">
    <source>
        <dbReference type="SAM" id="MobiDB-lite"/>
    </source>
</evidence>
<feature type="compositionally biased region" description="Low complexity" evidence="1">
    <location>
        <begin position="22"/>
        <end position="39"/>
    </location>
</feature>
<dbReference type="Proteomes" id="UP000006078">
    <property type="component" value="Unassembled WGS sequence"/>
</dbReference>
<feature type="compositionally biased region" description="Low complexity" evidence="1">
    <location>
        <begin position="55"/>
        <end position="100"/>
    </location>
</feature>
<keyword evidence="2" id="KW-1133">Transmembrane helix</keyword>
<reference evidence="3 6" key="1">
    <citation type="journal article" date="2012" name="J. Bacteriol.">
        <title>Draft Genome Sequence of Turicella otitidis ATCC 51513, Isolated from Middle Ear Fluid from a Child with Otitis Media.</title>
        <authorList>
            <person name="Brinkrolf K."/>
            <person name="Schneider J."/>
            <person name="Knecht M."/>
            <person name="Ruckert C."/>
            <person name="Tauch A."/>
        </authorList>
    </citation>
    <scope>NUCLEOTIDE SEQUENCE [LARGE SCALE GENOMIC DNA]</scope>
    <source>
        <strain evidence="3 6">ATCC 51513</strain>
    </source>
</reference>
<gene>
    <name evidence="3" type="ORF">BN46_0572</name>
    <name evidence="4" type="ORF">HMPREF9719_00968</name>
</gene>
<keyword evidence="2" id="KW-0472">Membrane</keyword>
<organism evidence="3 6">
    <name type="scientific">Corynebacterium otitidis ATCC 51513</name>
    <dbReference type="NCBI Taxonomy" id="883169"/>
    <lineage>
        <taxon>Bacteria</taxon>
        <taxon>Bacillati</taxon>
        <taxon>Actinomycetota</taxon>
        <taxon>Actinomycetes</taxon>
        <taxon>Mycobacteriales</taxon>
        <taxon>Corynebacteriaceae</taxon>
        <taxon>Corynebacterium</taxon>
    </lineage>
</organism>
<dbReference type="HOGENOM" id="CLU_1204357_0_0_11"/>
<evidence type="ECO:0000313" key="5">
    <source>
        <dbReference type="Proteomes" id="UP000006078"/>
    </source>
</evidence>
<sequence length="230" mass="22984">MADEKSPGGENFWLSNRPAANQGAGAQEQRAQQAPAGGQRPEGESSRRSGGARHSQQPGGQQSAASQQSAQAGQQQPAPQQPAQGGGQEQAAYAAAPQEPTGGGIPLGHELSAANGGQAQPFLPVVLAGPHKNGVALASAVLGIAGPILQLTLIGILPSLGVALAALVLGILGLRRAAHIDGPYQRRDLAILGIVMGAIPLVIGLLLLITGASVITGLFTGIAGSEFGSY</sequence>
<dbReference type="AlphaFoldDB" id="I7LBR3"/>
<dbReference type="Proteomes" id="UP000011016">
    <property type="component" value="Unassembled WGS sequence"/>
</dbReference>
<reference evidence="4 5" key="2">
    <citation type="submission" date="2012-08" db="EMBL/GenBank/DDBJ databases">
        <title>The Genome Sequence of Turicella otitidis ATCC 51513.</title>
        <authorList>
            <consortium name="The Broad Institute Genome Sequencing Platform"/>
            <person name="Earl A."/>
            <person name="Ward D."/>
            <person name="Feldgarden M."/>
            <person name="Gevers D."/>
            <person name="Huys G."/>
            <person name="Walker B."/>
            <person name="Young S.K."/>
            <person name="Zeng Q."/>
            <person name="Gargeya S."/>
            <person name="Fitzgerald M."/>
            <person name="Haas B."/>
            <person name="Abouelleil A."/>
            <person name="Alvarado L."/>
            <person name="Arachchi H.M."/>
            <person name="Berlin A.M."/>
            <person name="Chapman S.B."/>
            <person name="Goldberg J."/>
            <person name="Griggs A."/>
            <person name="Gujja S."/>
            <person name="Hansen M."/>
            <person name="Howarth C."/>
            <person name="Imamovic A."/>
            <person name="Larimer J."/>
            <person name="McCowen C."/>
            <person name="Montmayeur A."/>
            <person name="Murphy C."/>
            <person name="Neiman D."/>
            <person name="Pearson M."/>
            <person name="Priest M."/>
            <person name="Roberts A."/>
            <person name="Saif S."/>
            <person name="Shea T."/>
            <person name="Sisk P."/>
            <person name="Sykes S."/>
            <person name="Wortman J."/>
            <person name="Nusbaum C."/>
            <person name="Birren B."/>
        </authorList>
    </citation>
    <scope>NUCLEOTIDE SEQUENCE [LARGE SCALE GENOMIC DNA]</scope>
    <source>
        <strain evidence="4 5">ATCC 51513</strain>
    </source>
</reference>
<keyword evidence="5" id="KW-1185">Reference proteome</keyword>
<accession>I7LBR3</accession>
<feature type="transmembrane region" description="Helical" evidence="2">
    <location>
        <begin position="190"/>
        <end position="223"/>
    </location>
</feature>
<proteinExistence type="predicted"/>